<keyword evidence="1" id="KW-0378">Hydrolase</keyword>
<reference evidence="3" key="2">
    <citation type="submission" date="2025-08" db="UniProtKB">
        <authorList>
            <consortium name="Ensembl"/>
        </authorList>
    </citation>
    <scope>IDENTIFICATION</scope>
</reference>
<dbReference type="EMBL" id="ABDC03002280">
    <property type="status" value="NOT_ANNOTATED_CDS"/>
    <property type="molecule type" value="Genomic_DNA"/>
</dbReference>
<dbReference type="InterPro" id="IPR050300">
    <property type="entry name" value="GDXG_lipolytic_enzyme"/>
</dbReference>
<dbReference type="PANTHER" id="PTHR48081">
    <property type="entry name" value="AB HYDROLASE SUPERFAMILY PROTEIN C4A8.06C"/>
    <property type="match status" value="1"/>
</dbReference>
<sequence length="341" mass="38487">MPKFVRFLHDRMGRKKDLTLVVTNLRFGTIPVRLFQPKAASSSPRRRGIIFYHGGGGVFGSLDCYHNVCSFLAQETDSVLLMVGYRKLPDHRSPAMSQDCLAASIHFLRRLETYGVDPCRVVVCGESVGGGLGAFVTQALVGRSDLPSIRAQVLIYPVVQFINLQLPSFQQNEHVPFLARTFVVTNICKYLSIDLSWQDAILDGTFIPPDVWRKYKKWLSSDNIPERFKGRGYQPRFPGPFNETAYLEAKCILDVENSPLLTDDATIAQLPEAFLVSCENDILRDDTLLYKKRLEDQGVRVTWYHVEDGFHASLILFGKKPFSFPCSQKIVDAVVSYIKGI</sequence>
<dbReference type="InterPro" id="IPR029058">
    <property type="entry name" value="AB_hydrolase_fold"/>
</dbReference>
<protein>
    <submittedName>
        <fullName evidence="3">Arylacetamide deacetylase like 4</fullName>
    </submittedName>
</protein>
<proteinExistence type="predicted"/>
<organism evidence="3 4">
    <name type="scientific">Microcebus murinus</name>
    <name type="common">Gray mouse lemur</name>
    <name type="synonym">Lemur murinus</name>
    <dbReference type="NCBI Taxonomy" id="30608"/>
    <lineage>
        <taxon>Eukaryota</taxon>
        <taxon>Metazoa</taxon>
        <taxon>Chordata</taxon>
        <taxon>Craniata</taxon>
        <taxon>Vertebrata</taxon>
        <taxon>Euteleostomi</taxon>
        <taxon>Mammalia</taxon>
        <taxon>Eutheria</taxon>
        <taxon>Euarchontoglires</taxon>
        <taxon>Primates</taxon>
        <taxon>Strepsirrhini</taxon>
        <taxon>Lemuriformes</taxon>
        <taxon>Cheirogaleidae</taxon>
        <taxon>Microcebus</taxon>
    </lineage>
</organism>
<dbReference type="AlphaFoldDB" id="A0A8B7WP67"/>
<feature type="domain" description="Alpha/beta hydrolase fold-3" evidence="2">
    <location>
        <begin position="49"/>
        <end position="182"/>
    </location>
</feature>
<accession>A0A8B7WP67</accession>
<evidence type="ECO:0000313" key="3">
    <source>
        <dbReference type="Ensembl" id="ENSMICP00000048294.1"/>
    </source>
</evidence>
<dbReference type="Gene3D" id="3.40.50.1820">
    <property type="entry name" value="alpha/beta hydrolase"/>
    <property type="match status" value="1"/>
</dbReference>
<reference evidence="3" key="3">
    <citation type="submission" date="2025-09" db="UniProtKB">
        <authorList>
            <consortium name="Ensembl"/>
        </authorList>
    </citation>
    <scope>IDENTIFICATION</scope>
</reference>
<reference evidence="3" key="1">
    <citation type="submission" date="2016-12" db="EMBL/GenBank/DDBJ databases">
        <title>Mouse lemur reference genome and diversity panel.</title>
        <authorList>
            <person name="Harris R."/>
            <person name="Larsen P."/>
            <person name="Liu Y."/>
            <person name="Hughes D.S."/>
            <person name="Murali S."/>
            <person name="Raveendran M."/>
            <person name="Korchina V."/>
            <person name="Wang M."/>
            <person name="Jhangiani S."/>
            <person name="Bandaranaike D."/>
            <person name="Bellair M."/>
            <person name="Blankenburg K."/>
            <person name="Chao H."/>
            <person name="Dahdouli M."/>
            <person name="Dinh H."/>
            <person name="Doddapaneni H."/>
            <person name="English A."/>
            <person name="Firestine M."/>
            <person name="Gnanaolivu R."/>
            <person name="Gross S."/>
            <person name="Hernandez B."/>
            <person name="Javaid M."/>
            <person name="Jayaseelan J."/>
            <person name="Jones J."/>
            <person name="Khan Z."/>
            <person name="Kovar C."/>
            <person name="Kurapati P."/>
            <person name="Le B."/>
            <person name="Lee S."/>
            <person name="Li M."/>
            <person name="Mathew T."/>
            <person name="Narasimhan A."/>
            <person name="Ngo D."/>
            <person name="Nguyen L."/>
            <person name="Okwuonu G."/>
            <person name="Ongeri F."/>
            <person name="Osuji N."/>
            <person name="Pu L.-L."/>
            <person name="Puazo M."/>
            <person name="Quiroz J."/>
            <person name="Raj R."/>
            <person name="Rajbhandari K."/>
            <person name="Reid J.G."/>
            <person name="Santibanez J."/>
            <person name="Sexton D."/>
            <person name="Skinner E."/>
            <person name="Vee V."/>
            <person name="Weissenberger G."/>
            <person name="Wu Y."/>
            <person name="Xin Y."/>
            <person name="Han Y."/>
            <person name="Campbell C."/>
            <person name="Brown A."/>
            <person name="Sullivan B."/>
            <person name="Shelton J."/>
            <person name="Brown S."/>
            <person name="Dudchenko O."/>
            <person name="Machol I."/>
            <person name="Durand N."/>
            <person name="Shamim M."/>
            <person name="Lieberman A."/>
            <person name="Muzny D.M."/>
            <person name="Richards S."/>
            <person name="Yoder A."/>
            <person name="Worley K.C."/>
            <person name="Rogers J."/>
            <person name="Gibbs R.A."/>
        </authorList>
    </citation>
    <scope>NUCLEOTIDE SEQUENCE [LARGE SCALE GENOMIC DNA]</scope>
</reference>
<dbReference type="InterPro" id="IPR013094">
    <property type="entry name" value="AB_hydrolase_3"/>
</dbReference>
<gene>
    <name evidence="3" type="primary">AADACL4</name>
</gene>
<dbReference type="OrthoDB" id="408631at2759"/>
<dbReference type="Ensembl" id="ENSMICT00000066159.1">
    <property type="protein sequence ID" value="ENSMICP00000048294.1"/>
    <property type="gene ID" value="ENSMICG00000047823.1"/>
</dbReference>
<evidence type="ECO:0000259" key="2">
    <source>
        <dbReference type="Pfam" id="PF07859"/>
    </source>
</evidence>
<feature type="domain" description="Alpha/beta hydrolase fold-3" evidence="2">
    <location>
        <begin position="245"/>
        <end position="312"/>
    </location>
</feature>
<evidence type="ECO:0000256" key="1">
    <source>
        <dbReference type="ARBA" id="ARBA00022801"/>
    </source>
</evidence>
<dbReference type="SUPFAM" id="SSF53474">
    <property type="entry name" value="alpha/beta-Hydrolases"/>
    <property type="match status" value="1"/>
</dbReference>
<dbReference type="Proteomes" id="UP000694394">
    <property type="component" value="Chromosome 2"/>
</dbReference>
<keyword evidence="4" id="KW-1185">Reference proteome</keyword>
<dbReference type="Pfam" id="PF07859">
    <property type="entry name" value="Abhydrolase_3"/>
    <property type="match status" value="2"/>
</dbReference>
<dbReference type="GO" id="GO:0016787">
    <property type="term" value="F:hydrolase activity"/>
    <property type="evidence" value="ECO:0007669"/>
    <property type="project" value="UniProtKB-KW"/>
</dbReference>
<evidence type="ECO:0000313" key="4">
    <source>
        <dbReference type="Proteomes" id="UP000694394"/>
    </source>
</evidence>
<dbReference type="PANTHER" id="PTHR48081:SF32">
    <property type="entry name" value="ALPHA_BETA HYDROLASE FOLD-3 DOMAIN-CONTAINING PROTEIN"/>
    <property type="match status" value="1"/>
</dbReference>
<dbReference type="EMBL" id="ABDC03002281">
    <property type="status" value="NOT_ANNOTATED_CDS"/>
    <property type="molecule type" value="Genomic_DNA"/>
</dbReference>
<dbReference type="GeneTree" id="ENSGT00940000157630"/>
<name>A0A8B7WP67_MICMU</name>